<reference evidence="5" key="1">
    <citation type="journal article" date="2019" name="Sci. Rep.">
        <title>Draft genome of Tanacetum cinerariifolium, the natural source of mosquito coil.</title>
        <authorList>
            <person name="Yamashiro T."/>
            <person name="Shiraishi A."/>
            <person name="Satake H."/>
            <person name="Nakayama K."/>
        </authorList>
    </citation>
    <scope>NUCLEOTIDE SEQUENCE</scope>
</reference>
<dbReference type="AlphaFoldDB" id="A0A6L2LET8"/>
<comment type="caution">
    <text evidence="5">The sequence shown here is derived from an EMBL/GenBank/DDBJ whole genome shotgun (WGS) entry which is preliminary data.</text>
</comment>
<evidence type="ECO:0000313" key="5">
    <source>
        <dbReference type="EMBL" id="GEU59649.1"/>
    </source>
</evidence>
<dbReference type="GO" id="GO:0046872">
    <property type="term" value="F:metal ion binding"/>
    <property type="evidence" value="ECO:0007669"/>
    <property type="project" value="UniProtKB-KW"/>
</dbReference>
<dbReference type="PANTHER" id="PTHR47991">
    <property type="entry name" value="OXOGLUTARATE/IRON-DEPENDENT DIOXYGENASE"/>
    <property type="match status" value="1"/>
</dbReference>
<feature type="domain" description="Non-haem dioxygenase N-terminal" evidence="4">
    <location>
        <begin position="1"/>
        <end position="44"/>
    </location>
</feature>
<dbReference type="InterPro" id="IPR026992">
    <property type="entry name" value="DIOX_N"/>
</dbReference>
<dbReference type="InterPro" id="IPR050295">
    <property type="entry name" value="Plant_2OG-oxidoreductases"/>
</dbReference>
<organism evidence="5">
    <name type="scientific">Tanacetum cinerariifolium</name>
    <name type="common">Dalmatian daisy</name>
    <name type="synonym">Chrysanthemum cinerariifolium</name>
    <dbReference type="NCBI Taxonomy" id="118510"/>
    <lineage>
        <taxon>Eukaryota</taxon>
        <taxon>Viridiplantae</taxon>
        <taxon>Streptophyta</taxon>
        <taxon>Embryophyta</taxon>
        <taxon>Tracheophyta</taxon>
        <taxon>Spermatophyta</taxon>
        <taxon>Magnoliopsida</taxon>
        <taxon>eudicotyledons</taxon>
        <taxon>Gunneridae</taxon>
        <taxon>Pentapetalae</taxon>
        <taxon>asterids</taxon>
        <taxon>campanulids</taxon>
        <taxon>Asterales</taxon>
        <taxon>Asteraceae</taxon>
        <taxon>Asteroideae</taxon>
        <taxon>Anthemideae</taxon>
        <taxon>Anthemidinae</taxon>
        <taxon>Tanacetum</taxon>
    </lineage>
</organism>
<protein>
    <submittedName>
        <fullName evidence="5">Protein SRG1-like</fullName>
    </submittedName>
</protein>
<keyword evidence="1" id="KW-0479">Metal-binding</keyword>
<name>A0A6L2LET8_TANCI</name>
<feature type="domain" description="Isopenicillin N synthase-like Fe(2+) 2OG dioxygenase" evidence="3">
    <location>
        <begin position="94"/>
        <end position="148"/>
    </location>
</feature>
<sequence>MEEKAKLWQQEDNHEGFGQLFVVSEEQKLDWSDMFYITTLPHDLRKSQLFQKLPIILRQNYAEMKKLAMGILGHMAKALGINKEEITEFFQVCVQSMRMNYYPPCPEPEMAVGFSPHSDADALTILYQLNTTEGLQIRKDGKWVTIKPLLTPWLNGRLNSIEFL</sequence>
<dbReference type="Pfam" id="PF03171">
    <property type="entry name" value="2OG-FeII_Oxy"/>
    <property type="match status" value="1"/>
</dbReference>
<evidence type="ECO:0000256" key="2">
    <source>
        <dbReference type="ARBA" id="ARBA00023004"/>
    </source>
</evidence>
<dbReference type="InterPro" id="IPR027443">
    <property type="entry name" value="IPNS-like_sf"/>
</dbReference>
<evidence type="ECO:0000256" key="1">
    <source>
        <dbReference type="ARBA" id="ARBA00022723"/>
    </source>
</evidence>
<accession>A0A6L2LET8</accession>
<keyword evidence="2" id="KW-0408">Iron</keyword>
<dbReference type="InterPro" id="IPR044861">
    <property type="entry name" value="IPNS-like_FE2OG_OXY"/>
</dbReference>
<proteinExistence type="predicted"/>
<dbReference type="EMBL" id="BKCJ010004208">
    <property type="protein sequence ID" value="GEU59649.1"/>
    <property type="molecule type" value="Genomic_DNA"/>
</dbReference>
<dbReference type="Pfam" id="PF14226">
    <property type="entry name" value="DIOX_N"/>
    <property type="match status" value="1"/>
</dbReference>
<evidence type="ECO:0000259" key="3">
    <source>
        <dbReference type="Pfam" id="PF03171"/>
    </source>
</evidence>
<gene>
    <name evidence="5" type="ORF">Tci_031627</name>
</gene>
<dbReference type="SUPFAM" id="SSF51197">
    <property type="entry name" value="Clavaminate synthase-like"/>
    <property type="match status" value="1"/>
</dbReference>
<dbReference type="Gene3D" id="2.60.120.330">
    <property type="entry name" value="B-lactam Antibiotic, Isopenicillin N Synthase, Chain"/>
    <property type="match status" value="1"/>
</dbReference>
<evidence type="ECO:0000259" key="4">
    <source>
        <dbReference type="Pfam" id="PF14226"/>
    </source>
</evidence>